<comment type="caution">
    <text evidence="7">The sequence shown here is derived from an EMBL/GenBank/DDBJ whole genome shotgun (WGS) entry which is preliminary data.</text>
</comment>
<protein>
    <recommendedName>
        <fullName evidence="9">Amino acid permease/ SLC12A domain-containing protein</fullName>
    </recommendedName>
</protein>
<keyword evidence="8" id="KW-1185">Reference proteome</keyword>
<proteinExistence type="predicted"/>
<evidence type="ECO:0000256" key="3">
    <source>
        <dbReference type="ARBA" id="ARBA00022692"/>
    </source>
</evidence>
<organism evidence="7 8">
    <name type="scientific">Penicillium flavigenum</name>
    <dbReference type="NCBI Taxonomy" id="254877"/>
    <lineage>
        <taxon>Eukaryota</taxon>
        <taxon>Fungi</taxon>
        <taxon>Dikarya</taxon>
        <taxon>Ascomycota</taxon>
        <taxon>Pezizomycotina</taxon>
        <taxon>Eurotiomycetes</taxon>
        <taxon>Eurotiomycetidae</taxon>
        <taxon>Eurotiales</taxon>
        <taxon>Aspergillaceae</taxon>
        <taxon>Penicillium</taxon>
    </lineage>
</organism>
<dbReference type="GO" id="GO:0022857">
    <property type="term" value="F:transmembrane transporter activity"/>
    <property type="evidence" value="ECO:0007669"/>
    <property type="project" value="InterPro"/>
</dbReference>
<feature type="transmembrane region" description="Helical" evidence="6">
    <location>
        <begin position="427"/>
        <end position="449"/>
    </location>
</feature>
<keyword evidence="5 6" id="KW-0472">Membrane</keyword>
<feature type="transmembrane region" description="Helical" evidence="6">
    <location>
        <begin position="143"/>
        <end position="161"/>
    </location>
</feature>
<name>A0A1V6S7T0_9EURO</name>
<feature type="transmembrane region" description="Helical" evidence="6">
    <location>
        <begin position="16"/>
        <end position="36"/>
    </location>
</feature>
<gene>
    <name evidence="7" type="ORF">PENFLA_c106G05443</name>
</gene>
<feature type="transmembrane region" description="Helical" evidence="6">
    <location>
        <begin position="299"/>
        <end position="317"/>
    </location>
</feature>
<dbReference type="AlphaFoldDB" id="A0A1V6S7T0"/>
<keyword evidence="4 6" id="KW-1133">Transmembrane helix</keyword>
<feature type="transmembrane region" description="Helical" evidence="6">
    <location>
        <begin position="358"/>
        <end position="376"/>
    </location>
</feature>
<evidence type="ECO:0008006" key="9">
    <source>
        <dbReference type="Google" id="ProtNLM"/>
    </source>
</evidence>
<evidence type="ECO:0000256" key="2">
    <source>
        <dbReference type="ARBA" id="ARBA00022448"/>
    </source>
</evidence>
<keyword evidence="2" id="KW-0813">Transport</keyword>
<dbReference type="Pfam" id="PF13520">
    <property type="entry name" value="AA_permease_2"/>
    <property type="match status" value="1"/>
</dbReference>
<feature type="transmembrane region" description="Helical" evidence="6">
    <location>
        <begin position="388"/>
        <end position="407"/>
    </location>
</feature>
<comment type="subcellular location">
    <subcellularLocation>
        <location evidence="1">Membrane</location>
        <topology evidence="1">Multi-pass membrane protein</topology>
    </subcellularLocation>
</comment>
<dbReference type="STRING" id="254877.A0A1V6S7T0"/>
<dbReference type="Gene3D" id="1.20.1740.10">
    <property type="entry name" value="Amino acid/polyamine transporter I"/>
    <property type="match status" value="1"/>
</dbReference>
<accession>A0A1V6S7T0</accession>
<dbReference type="PANTHER" id="PTHR45649:SF27">
    <property type="entry name" value="CHOLINE TRANSPORTER (EUROFUNG)"/>
    <property type="match status" value="1"/>
</dbReference>
<dbReference type="Proteomes" id="UP000191342">
    <property type="component" value="Unassembled WGS sequence"/>
</dbReference>
<evidence type="ECO:0000313" key="7">
    <source>
        <dbReference type="EMBL" id="OQE09653.1"/>
    </source>
</evidence>
<reference evidence="8" key="1">
    <citation type="journal article" date="2017" name="Nat. Microbiol.">
        <title>Global analysis of biosynthetic gene clusters reveals vast potential of secondary metabolite production in Penicillium species.</title>
        <authorList>
            <person name="Nielsen J.C."/>
            <person name="Grijseels S."/>
            <person name="Prigent S."/>
            <person name="Ji B."/>
            <person name="Dainat J."/>
            <person name="Nielsen K.F."/>
            <person name="Frisvad J.C."/>
            <person name="Workman M."/>
            <person name="Nielsen J."/>
        </authorList>
    </citation>
    <scope>NUCLEOTIDE SEQUENCE [LARGE SCALE GENOMIC DNA]</scope>
    <source>
        <strain evidence="8">IBT 14082</strain>
    </source>
</reference>
<dbReference type="OrthoDB" id="3900342at2759"/>
<feature type="transmembrane region" description="Helical" evidence="6">
    <location>
        <begin position="259"/>
        <end position="279"/>
    </location>
</feature>
<feature type="transmembrane region" description="Helical" evidence="6">
    <location>
        <begin position="108"/>
        <end position="131"/>
    </location>
</feature>
<dbReference type="GO" id="GO:0016020">
    <property type="term" value="C:membrane"/>
    <property type="evidence" value="ECO:0007669"/>
    <property type="project" value="UniProtKB-SubCell"/>
</dbReference>
<dbReference type="PANTHER" id="PTHR45649">
    <property type="entry name" value="AMINO-ACID PERMEASE BAT1"/>
    <property type="match status" value="1"/>
</dbReference>
<dbReference type="InterPro" id="IPR002293">
    <property type="entry name" value="AA/rel_permease1"/>
</dbReference>
<sequence>MSATSETDLPAPAAKFGPLTLGLFAILLPDVWGYAAQTLGVSLLSGGIPVFIYASLGVGFGLSIFCVTLAEFASAHPSSAGCTYLASQLSGPSWGRAMGFATGGLHTFAVLLTPAALIISASHLVATIANVMHPDWHHQRWQIFLIYEFMVAAYALLMGRASNALNVVSNVGTSPYSSSSSASSSAFGSRATLTGDMHSNRFVWVDIVNETGWPNSLTIVIGLLGPSYAYGPVHWLVTMADEVEKPRRSIPIALLCQQVGNIAILTSFYIVCGYAVSNWTEIIESQYPSPIAAVLEQSLSKGGVLAILICLVVPTALSKITYILVCVRLPLGFIQTGAVPFATYLAKLSPSTNIPTNLLWISTTITSLIGLIYVGSESGFSIITGSCFLLYTMGYIPMLAGYLFTGGRYLDRSRTSNPHHYFQLPRAVSLLFAAGSLGVVCLQCVVYCIPPVSPVTVRGMNWACCFGGGLSGLLVACWYWYGKARYVGVTGEAVVEGREEEGGVQVVGVSKLAGEDEWKAM</sequence>
<dbReference type="PIRSF" id="PIRSF006060">
    <property type="entry name" value="AA_transporter"/>
    <property type="match status" value="1"/>
</dbReference>
<feature type="transmembrane region" description="Helical" evidence="6">
    <location>
        <begin position="48"/>
        <end position="70"/>
    </location>
</feature>
<evidence type="ECO:0000256" key="6">
    <source>
        <dbReference type="SAM" id="Phobius"/>
    </source>
</evidence>
<feature type="transmembrane region" description="Helical" evidence="6">
    <location>
        <begin position="461"/>
        <end position="481"/>
    </location>
</feature>
<evidence type="ECO:0000256" key="4">
    <source>
        <dbReference type="ARBA" id="ARBA00022989"/>
    </source>
</evidence>
<dbReference type="EMBL" id="MLQL01000106">
    <property type="protein sequence ID" value="OQE09653.1"/>
    <property type="molecule type" value="Genomic_DNA"/>
</dbReference>
<evidence type="ECO:0000313" key="8">
    <source>
        <dbReference type="Proteomes" id="UP000191342"/>
    </source>
</evidence>
<keyword evidence="3 6" id="KW-0812">Transmembrane</keyword>
<evidence type="ECO:0000256" key="1">
    <source>
        <dbReference type="ARBA" id="ARBA00004141"/>
    </source>
</evidence>
<evidence type="ECO:0000256" key="5">
    <source>
        <dbReference type="ARBA" id="ARBA00023136"/>
    </source>
</evidence>